<dbReference type="EMBL" id="CM023471">
    <property type="protein sequence ID" value="KAH7965077.1"/>
    <property type="molecule type" value="Genomic_DNA"/>
</dbReference>
<organism evidence="1 2">
    <name type="scientific">Dermacentor silvarum</name>
    <name type="common">Tick</name>
    <dbReference type="NCBI Taxonomy" id="543639"/>
    <lineage>
        <taxon>Eukaryota</taxon>
        <taxon>Metazoa</taxon>
        <taxon>Ecdysozoa</taxon>
        <taxon>Arthropoda</taxon>
        <taxon>Chelicerata</taxon>
        <taxon>Arachnida</taxon>
        <taxon>Acari</taxon>
        <taxon>Parasitiformes</taxon>
        <taxon>Ixodida</taxon>
        <taxon>Ixodoidea</taxon>
        <taxon>Ixodidae</taxon>
        <taxon>Rhipicephalinae</taxon>
        <taxon>Dermacentor</taxon>
    </lineage>
</organism>
<protein>
    <submittedName>
        <fullName evidence="1">Uncharacterized protein</fullName>
    </submittedName>
</protein>
<dbReference type="Proteomes" id="UP000821865">
    <property type="component" value="Chromosome 2"/>
</dbReference>
<accession>A0ACB8DAR2</accession>
<evidence type="ECO:0000313" key="1">
    <source>
        <dbReference type="EMBL" id="KAH7965077.1"/>
    </source>
</evidence>
<gene>
    <name evidence="1" type="ORF">HPB49_003290</name>
</gene>
<keyword evidence="2" id="KW-1185">Reference proteome</keyword>
<evidence type="ECO:0000313" key="2">
    <source>
        <dbReference type="Proteomes" id="UP000821865"/>
    </source>
</evidence>
<reference evidence="1" key="1">
    <citation type="submission" date="2020-05" db="EMBL/GenBank/DDBJ databases">
        <title>Large-scale comparative analyses of tick genomes elucidate their genetic diversity and vector capacities.</title>
        <authorList>
            <person name="Jia N."/>
            <person name="Wang J."/>
            <person name="Shi W."/>
            <person name="Du L."/>
            <person name="Sun Y."/>
            <person name="Zhan W."/>
            <person name="Jiang J."/>
            <person name="Wang Q."/>
            <person name="Zhang B."/>
            <person name="Ji P."/>
            <person name="Sakyi L.B."/>
            <person name="Cui X."/>
            <person name="Yuan T."/>
            <person name="Jiang B."/>
            <person name="Yang W."/>
            <person name="Lam T.T.-Y."/>
            <person name="Chang Q."/>
            <person name="Ding S."/>
            <person name="Wang X."/>
            <person name="Zhu J."/>
            <person name="Ruan X."/>
            <person name="Zhao L."/>
            <person name="Wei J."/>
            <person name="Que T."/>
            <person name="Du C."/>
            <person name="Cheng J."/>
            <person name="Dai P."/>
            <person name="Han X."/>
            <person name="Huang E."/>
            <person name="Gao Y."/>
            <person name="Liu J."/>
            <person name="Shao H."/>
            <person name="Ye R."/>
            <person name="Li L."/>
            <person name="Wei W."/>
            <person name="Wang X."/>
            <person name="Wang C."/>
            <person name="Yang T."/>
            <person name="Huo Q."/>
            <person name="Li W."/>
            <person name="Guo W."/>
            <person name="Chen H."/>
            <person name="Zhou L."/>
            <person name="Ni X."/>
            <person name="Tian J."/>
            <person name="Zhou Y."/>
            <person name="Sheng Y."/>
            <person name="Liu T."/>
            <person name="Pan Y."/>
            <person name="Xia L."/>
            <person name="Li J."/>
            <person name="Zhao F."/>
            <person name="Cao W."/>
        </authorList>
    </citation>
    <scope>NUCLEOTIDE SEQUENCE</scope>
    <source>
        <strain evidence="1">Dsil-2018</strain>
    </source>
</reference>
<proteinExistence type="predicted"/>
<sequence length="275" mass="31541">MQAQEDVSKHLVMMKNMLYGTCDTEPQTDIVVAQLAQELYNTNLLLLLVQNLSKIDFEGKKDVAQIFNNILRRQIGTRSPTVDYICTKPDILFTLIQGYEKQDIALNCGTMLRECARYEALAKIILYSDEFYNFFKYVEVSTFDIASDAFSTFKELLTRHKMVCAEFLEQHYDKVFSHYQNLLNSENYVTRRQSLKQSQADMIQAAQEGSARDCAWVEPVRMELCVYGHHIPHFQGIRNLPTVKTVSTTTTCRMNHAPELSTTSSESDDSASDDH</sequence>
<comment type="caution">
    <text evidence="1">The sequence shown here is derived from an EMBL/GenBank/DDBJ whole genome shotgun (WGS) entry which is preliminary data.</text>
</comment>
<name>A0ACB8DAR2_DERSI</name>